<keyword evidence="4" id="KW-1185">Reference proteome</keyword>
<feature type="region of interest" description="Disordered" evidence="1">
    <location>
        <begin position="121"/>
        <end position="171"/>
    </location>
</feature>
<gene>
    <name evidence="3" type="ORF">KHLLAP_LOCUS819</name>
</gene>
<evidence type="ECO:0000313" key="4">
    <source>
        <dbReference type="Proteomes" id="UP001295740"/>
    </source>
</evidence>
<protein>
    <submittedName>
        <fullName evidence="3">Uu.00g032040.m01.CDS01</fullName>
    </submittedName>
</protein>
<proteinExistence type="predicted"/>
<keyword evidence="2" id="KW-1133">Transmembrane helix</keyword>
<reference evidence="3" key="1">
    <citation type="submission" date="2023-10" db="EMBL/GenBank/DDBJ databases">
        <authorList>
            <person name="Hackl T."/>
        </authorList>
    </citation>
    <scope>NUCLEOTIDE SEQUENCE</scope>
</reference>
<keyword evidence="2" id="KW-0472">Membrane</keyword>
<dbReference type="Proteomes" id="UP001295740">
    <property type="component" value="Unassembled WGS sequence"/>
</dbReference>
<dbReference type="EMBL" id="CAUWAG010000003">
    <property type="protein sequence ID" value="CAJ2500351.1"/>
    <property type="molecule type" value="Genomic_DNA"/>
</dbReference>
<sequence>MLRVRLRGNAVSTSVLLGIIIISFGVILAVIFLVISFVVVFGGPRGARNALMHPMIANFASPLTTASIQYVIKRRRRRSVVKGGPHAPTLTHSNGHDTSMAIFAINDDRDIVMTDDEDIGFTPASSEGKRKREDEMAVFPSPTPAEVSSLKRLEEDDGDVSSPPPPQVWTPACFDIRDGWELKLTDSGSAERASVAGSVAESVAVSEATVVEAPRGVTSAT</sequence>
<dbReference type="AlphaFoldDB" id="A0AAI8V9M4"/>
<evidence type="ECO:0000256" key="2">
    <source>
        <dbReference type="SAM" id="Phobius"/>
    </source>
</evidence>
<organism evidence="3 4">
    <name type="scientific">Anthostomella pinea</name>
    <dbReference type="NCBI Taxonomy" id="933095"/>
    <lineage>
        <taxon>Eukaryota</taxon>
        <taxon>Fungi</taxon>
        <taxon>Dikarya</taxon>
        <taxon>Ascomycota</taxon>
        <taxon>Pezizomycotina</taxon>
        <taxon>Sordariomycetes</taxon>
        <taxon>Xylariomycetidae</taxon>
        <taxon>Xylariales</taxon>
        <taxon>Xylariaceae</taxon>
        <taxon>Anthostomella</taxon>
    </lineage>
</organism>
<feature type="transmembrane region" description="Helical" evidence="2">
    <location>
        <begin position="51"/>
        <end position="72"/>
    </location>
</feature>
<keyword evidence="2" id="KW-0812">Transmembrane</keyword>
<evidence type="ECO:0000256" key="1">
    <source>
        <dbReference type="SAM" id="MobiDB-lite"/>
    </source>
</evidence>
<feature type="transmembrane region" description="Helical" evidence="2">
    <location>
        <begin position="12"/>
        <end position="39"/>
    </location>
</feature>
<accession>A0AAI8V9M4</accession>
<evidence type="ECO:0000313" key="3">
    <source>
        <dbReference type="EMBL" id="CAJ2500351.1"/>
    </source>
</evidence>
<comment type="caution">
    <text evidence="3">The sequence shown here is derived from an EMBL/GenBank/DDBJ whole genome shotgun (WGS) entry which is preliminary data.</text>
</comment>
<name>A0AAI8V9M4_9PEZI</name>